<name>A0AAV3SGX8_HALDO</name>
<evidence type="ECO:0008006" key="3">
    <source>
        <dbReference type="Google" id="ProtNLM"/>
    </source>
</evidence>
<comment type="caution">
    <text evidence="1">The sequence shown here is derived from an EMBL/GenBank/DDBJ whole genome shotgun (WGS) entry which is preliminary data.</text>
</comment>
<protein>
    <recommendedName>
        <fullName evidence="3">Transposase</fullName>
    </recommendedName>
</protein>
<organism evidence="1 2">
    <name type="scientific">Halococcus dombrowskii</name>
    <dbReference type="NCBI Taxonomy" id="179637"/>
    <lineage>
        <taxon>Archaea</taxon>
        <taxon>Methanobacteriati</taxon>
        <taxon>Methanobacteriota</taxon>
        <taxon>Stenosarchaea group</taxon>
        <taxon>Halobacteria</taxon>
        <taxon>Halobacteriales</taxon>
        <taxon>Halococcaceae</taxon>
        <taxon>Halococcus</taxon>
    </lineage>
</organism>
<dbReference type="EMBL" id="BAAADN010000025">
    <property type="protein sequence ID" value="GAA0460437.1"/>
    <property type="molecule type" value="Genomic_DNA"/>
</dbReference>
<reference evidence="1" key="2">
    <citation type="submission" date="2023-12" db="EMBL/GenBank/DDBJ databases">
        <authorList>
            <person name="Sun Q."/>
            <person name="Inoue M."/>
        </authorList>
    </citation>
    <scope>NUCLEOTIDE SEQUENCE</scope>
    <source>
        <strain evidence="1">JCM 12289</strain>
    </source>
</reference>
<reference evidence="1" key="1">
    <citation type="journal article" date="2014" name="Int. J. Syst. Evol. Microbiol.">
        <title>Complete genome sequence of Corynebacterium casei LMG S-19264T (=DSM 44701T), isolated from a smear-ripened cheese.</title>
        <authorList>
            <consortium name="US DOE Joint Genome Institute (JGI-PGF)"/>
            <person name="Walter F."/>
            <person name="Albersmeier A."/>
            <person name="Kalinowski J."/>
            <person name="Ruckert C."/>
        </authorList>
    </citation>
    <scope>NUCLEOTIDE SEQUENCE</scope>
    <source>
        <strain evidence="1">JCM 12289</strain>
    </source>
</reference>
<accession>A0AAV3SGX8</accession>
<dbReference type="AlphaFoldDB" id="A0AAV3SGX8"/>
<evidence type="ECO:0000313" key="2">
    <source>
        <dbReference type="Proteomes" id="UP001500962"/>
    </source>
</evidence>
<sequence>MRQRHPNAMFPFELLTSEASAANLLQQIRWRDAWLSPHRGVSKDKLTPYLRAFQLRRQILRKPGQEALKEIVRTLL</sequence>
<evidence type="ECO:0000313" key="1">
    <source>
        <dbReference type="EMBL" id="GAA0460437.1"/>
    </source>
</evidence>
<dbReference type="Proteomes" id="UP001500962">
    <property type="component" value="Unassembled WGS sequence"/>
</dbReference>
<gene>
    <name evidence="1" type="ORF">GCM10008985_16110</name>
</gene>
<proteinExistence type="predicted"/>